<sequence>MTTIGSIVEKLQVYNPNDTIENLLLNPAFVQAVAESIRSLPKISKATISKIIGHRGLPSKQDNTSVKALKAIQKVEEINLPSIILSKYKQCQQCPSSFWSWAGIRLDLNANETKPIGTLLGEAYLGLSNLEIQPIRKNLKRWVAAGSRYSALSDSLGKGAPFLLPRSVSDKTWETGLPLDGFIYTSAVEHLKSKFFCEKLEELNANALGAEIRETIIKTFRWHLFAPEKSTHSNSRRTPTETVGSISPCRSASSVHPISTQDSVTSQPEAFHNHREVESEAESNTFGNRSSINALLNPVDLTQGQQLSPVANSWFTIGGETGLNNDEQNTASENAGVYSSKIQSRGLDCQSQTEVNSPPNKRRRINEFSSHDSFVPQPPNQTPGDANSSVASQMCCAHQPIDAIEENNISGIQAMKEKREIELIFDNALIEKLDSKLEGVFHNPLIARYQSDLERSRQSVILMVPNDAKQDCTFSITIDRVIGYEIIKLLGLQQKSSPERLEQYSNMPKEKLPLLGNYLHQGIIRTQKFKSELGLRCTCIYAFATDGVNDVTFSMMFDRDWGYSLRDMFGMQKMEIRY</sequence>
<feature type="compositionally biased region" description="Polar residues" evidence="1">
    <location>
        <begin position="232"/>
        <end position="268"/>
    </location>
</feature>
<dbReference type="OrthoDB" id="3539444at2759"/>
<dbReference type="AlphaFoldDB" id="G2XP10"/>
<organism evidence="2 3">
    <name type="scientific">Botryotinia fuckeliana (strain T4)</name>
    <name type="common">Noble rot fungus</name>
    <name type="synonym">Botrytis cinerea</name>
    <dbReference type="NCBI Taxonomy" id="999810"/>
    <lineage>
        <taxon>Eukaryota</taxon>
        <taxon>Fungi</taxon>
        <taxon>Dikarya</taxon>
        <taxon>Ascomycota</taxon>
        <taxon>Pezizomycotina</taxon>
        <taxon>Leotiomycetes</taxon>
        <taxon>Helotiales</taxon>
        <taxon>Sclerotiniaceae</taxon>
        <taxon>Botrytis</taxon>
    </lineage>
</organism>
<accession>G2XP10</accession>
<gene>
    <name evidence="2" type="ORF">BofuT4_P074180.1</name>
</gene>
<reference evidence="3" key="1">
    <citation type="journal article" date="2011" name="PLoS Genet.">
        <title>Genomic analysis of the necrotrophic fungal pathogens Sclerotinia sclerotiorum and Botrytis cinerea.</title>
        <authorList>
            <person name="Amselem J."/>
            <person name="Cuomo C.A."/>
            <person name="van Kan J.A."/>
            <person name="Viaud M."/>
            <person name="Benito E.P."/>
            <person name="Couloux A."/>
            <person name="Coutinho P.M."/>
            <person name="de Vries R.P."/>
            <person name="Dyer P.S."/>
            <person name="Fillinger S."/>
            <person name="Fournier E."/>
            <person name="Gout L."/>
            <person name="Hahn M."/>
            <person name="Kohn L."/>
            <person name="Lapalu N."/>
            <person name="Plummer K.M."/>
            <person name="Pradier J.M."/>
            <person name="Quevillon E."/>
            <person name="Sharon A."/>
            <person name="Simon A."/>
            <person name="ten Have A."/>
            <person name="Tudzynski B."/>
            <person name="Tudzynski P."/>
            <person name="Wincker P."/>
            <person name="Andrew M."/>
            <person name="Anthouard V."/>
            <person name="Beever R.E."/>
            <person name="Beffa R."/>
            <person name="Benoit I."/>
            <person name="Bouzid O."/>
            <person name="Brault B."/>
            <person name="Chen Z."/>
            <person name="Choquer M."/>
            <person name="Collemare J."/>
            <person name="Cotton P."/>
            <person name="Danchin E.G."/>
            <person name="Da Silva C."/>
            <person name="Gautier A."/>
            <person name="Giraud C."/>
            <person name="Giraud T."/>
            <person name="Gonzalez C."/>
            <person name="Grossetete S."/>
            <person name="Guldener U."/>
            <person name="Henrissat B."/>
            <person name="Howlett B.J."/>
            <person name="Kodira C."/>
            <person name="Kretschmer M."/>
            <person name="Lappartient A."/>
            <person name="Leroch M."/>
            <person name="Levis C."/>
            <person name="Mauceli E."/>
            <person name="Neuveglise C."/>
            <person name="Oeser B."/>
            <person name="Pearson M."/>
            <person name="Poulain J."/>
            <person name="Poussereau N."/>
            <person name="Quesneville H."/>
            <person name="Rascle C."/>
            <person name="Schumacher J."/>
            <person name="Segurens B."/>
            <person name="Sexton A."/>
            <person name="Silva E."/>
            <person name="Sirven C."/>
            <person name="Soanes D.M."/>
            <person name="Talbot N.J."/>
            <person name="Templeton M."/>
            <person name="Yandava C."/>
            <person name="Yarden O."/>
            <person name="Zeng Q."/>
            <person name="Rollins J.A."/>
            <person name="Lebrun M.H."/>
            <person name="Dickman M."/>
        </authorList>
    </citation>
    <scope>NUCLEOTIDE SEQUENCE [LARGE SCALE GENOMIC DNA]</scope>
    <source>
        <strain evidence="3">T4</strain>
    </source>
</reference>
<dbReference type="HOGENOM" id="CLU_471706_0_0_1"/>
<feature type="region of interest" description="Disordered" evidence="1">
    <location>
        <begin position="230"/>
        <end position="286"/>
    </location>
</feature>
<name>G2XP10_BOTF4</name>
<evidence type="ECO:0000313" key="2">
    <source>
        <dbReference type="EMBL" id="CCD42616.1"/>
    </source>
</evidence>
<proteinExistence type="predicted"/>
<evidence type="ECO:0000313" key="3">
    <source>
        <dbReference type="Proteomes" id="UP000008177"/>
    </source>
</evidence>
<protein>
    <submittedName>
        <fullName evidence="2">Uncharacterized protein</fullName>
    </submittedName>
</protein>
<dbReference type="InParanoid" id="G2XP10"/>
<feature type="region of interest" description="Disordered" evidence="1">
    <location>
        <begin position="341"/>
        <end position="391"/>
    </location>
</feature>
<dbReference type="Proteomes" id="UP000008177">
    <property type="component" value="Unplaced contigs"/>
</dbReference>
<feature type="compositionally biased region" description="Polar residues" evidence="1">
    <location>
        <begin position="349"/>
        <end position="359"/>
    </location>
</feature>
<feature type="compositionally biased region" description="Polar residues" evidence="1">
    <location>
        <begin position="382"/>
        <end position="391"/>
    </location>
</feature>
<evidence type="ECO:0000256" key="1">
    <source>
        <dbReference type="SAM" id="MobiDB-lite"/>
    </source>
</evidence>
<dbReference type="EMBL" id="FQ790247">
    <property type="protein sequence ID" value="CCD42616.1"/>
    <property type="molecule type" value="Genomic_DNA"/>
</dbReference>